<gene>
    <name evidence="2" type="ORF">CTOB1V02_LOCUS11249</name>
</gene>
<protein>
    <submittedName>
        <fullName evidence="2">Uncharacterized protein</fullName>
    </submittedName>
</protein>
<evidence type="ECO:0000313" key="2">
    <source>
        <dbReference type="EMBL" id="CAD7233427.1"/>
    </source>
</evidence>
<reference evidence="2" key="1">
    <citation type="submission" date="2020-11" db="EMBL/GenBank/DDBJ databases">
        <authorList>
            <person name="Tran Van P."/>
        </authorList>
    </citation>
    <scope>NUCLEOTIDE SEQUENCE</scope>
</reference>
<accession>A0A7R8WKH1</accession>
<feature type="non-terminal residue" evidence="2">
    <location>
        <position position="1"/>
    </location>
</feature>
<feature type="region of interest" description="Disordered" evidence="1">
    <location>
        <begin position="1"/>
        <end position="46"/>
    </location>
</feature>
<organism evidence="2">
    <name type="scientific">Cyprideis torosa</name>
    <dbReference type="NCBI Taxonomy" id="163714"/>
    <lineage>
        <taxon>Eukaryota</taxon>
        <taxon>Metazoa</taxon>
        <taxon>Ecdysozoa</taxon>
        <taxon>Arthropoda</taxon>
        <taxon>Crustacea</taxon>
        <taxon>Oligostraca</taxon>
        <taxon>Ostracoda</taxon>
        <taxon>Podocopa</taxon>
        <taxon>Podocopida</taxon>
        <taxon>Cytherocopina</taxon>
        <taxon>Cytheroidea</taxon>
        <taxon>Cytherideidae</taxon>
        <taxon>Cyprideis</taxon>
    </lineage>
</organism>
<feature type="compositionally biased region" description="Polar residues" evidence="1">
    <location>
        <begin position="20"/>
        <end position="32"/>
    </location>
</feature>
<evidence type="ECO:0000256" key="1">
    <source>
        <dbReference type="SAM" id="MobiDB-lite"/>
    </source>
</evidence>
<dbReference type="AlphaFoldDB" id="A0A7R8WKH1"/>
<dbReference type="EMBL" id="OB666242">
    <property type="protein sequence ID" value="CAD7233427.1"/>
    <property type="molecule type" value="Genomic_DNA"/>
</dbReference>
<proteinExistence type="predicted"/>
<sequence length="268" mass="30128">MEGTIVNPVMDMRKPDLENLKSTSRSQKSFGSTRRRHGSPEYTGDRTGHSKCIVIVFLLCTPAEWWEWGPAKQGLGPTQLIATPLAPPSRIANSQKLNSCRAADSAVISAAPPDFCRTFRIYVAATLASGYCRMGDSKGTINSRMCMRYLAFLGQSCRITFIGDSLKRNLFFELANHIHTEDLTETAKHANLSVTDKDIRLTMEFIWHPYINESTTRLLEQIKASESRPSMVVMGSVMWALLLNKTQEQKLEEHRRSLTEVAKVMSLI</sequence>
<name>A0A7R8WKH1_9CRUS</name>
<dbReference type="OrthoDB" id="1932925at2759"/>